<feature type="transmembrane region" description="Helical" evidence="7">
    <location>
        <begin position="112"/>
        <end position="130"/>
    </location>
</feature>
<dbReference type="PANTHER" id="PTHR43744:SF9">
    <property type="entry name" value="POLYGALACTURONAN_RHAMNOGALACTURONAN TRANSPORT SYSTEM PERMEASE PROTEIN YTCP"/>
    <property type="match status" value="1"/>
</dbReference>
<name>A0A3P3QW40_9FIRM</name>
<dbReference type="PANTHER" id="PTHR43744">
    <property type="entry name" value="ABC TRANSPORTER PERMEASE PROTEIN MG189-RELATED-RELATED"/>
    <property type="match status" value="1"/>
</dbReference>
<dbReference type="Pfam" id="PF00528">
    <property type="entry name" value="BPD_transp_1"/>
    <property type="match status" value="1"/>
</dbReference>
<evidence type="ECO:0000313" key="10">
    <source>
        <dbReference type="Proteomes" id="UP000272490"/>
    </source>
</evidence>
<feature type="transmembrane region" description="Helical" evidence="7">
    <location>
        <begin position="12"/>
        <end position="35"/>
    </location>
</feature>
<dbReference type="EMBL" id="RRCO01000006">
    <property type="protein sequence ID" value="RRJ24560.1"/>
    <property type="molecule type" value="Genomic_DNA"/>
</dbReference>
<evidence type="ECO:0000256" key="7">
    <source>
        <dbReference type="RuleBase" id="RU363032"/>
    </source>
</evidence>
<dbReference type="InterPro" id="IPR035906">
    <property type="entry name" value="MetI-like_sf"/>
</dbReference>
<dbReference type="RefSeq" id="WP_128674900.1">
    <property type="nucleotide sequence ID" value="NZ_RRCO01000006.1"/>
</dbReference>
<accession>A0A3P3QW40</accession>
<dbReference type="GO" id="GO:0005886">
    <property type="term" value="C:plasma membrane"/>
    <property type="evidence" value="ECO:0007669"/>
    <property type="project" value="UniProtKB-SubCell"/>
</dbReference>
<feature type="domain" description="ABC transmembrane type-1" evidence="8">
    <location>
        <begin position="76"/>
        <end position="270"/>
    </location>
</feature>
<evidence type="ECO:0000256" key="4">
    <source>
        <dbReference type="ARBA" id="ARBA00022692"/>
    </source>
</evidence>
<dbReference type="PROSITE" id="PS50928">
    <property type="entry name" value="ABC_TM1"/>
    <property type="match status" value="1"/>
</dbReference>
<evidence type="ECO:0000313" key="9">
    <source>
        <dbReference type="EMBL" id="RRJ24560.1"/>
    </source>
</evidence>
<keyword evidence="10" id="KW-1185">Reference proteome</keyword>
<feature type="transmembrane region" description="Helical" evidence="7">
    <location>
        <begin position="80"/>
        <end position="100"/>
    </location>
</feature>
<dbReference type="Gene3D" id="1.10.3720.10">
    <property type="entry name" value="MetI-like"/>
    <property type="match status" value="1"/>
</dbReference>
<evidence type="ECO:0000256" key="6">
    <source>
        <dbReference type="ARBA" id="ARBA00023136"/>
    </source>
</evidence>
<keyword evidence="6 7" id="KW-0472">Membrane</keyword>
<feature type="transmembrane region" description="Helical" evidence="7">
    <location>
        <begin position="259"/>
        <end position="278"/>
    </location>
</feature>
<dbReference type="OrthoDB" id="157184at2"/>
<evidence type="ECO:0000256" key="2">
    <source>
        <dbReference type="ARBA" id="ARBA00022448"/>
    </source>
</evidence>
<keyword evidence="4 7" id="KW-0812">Transmembrane</keyword>
<sequence length="293" mass="32804">MKKKNSSAVSIFNLFNICILSILALLCIYPIWYVLMASLSNGNLIMQHSGVLLFPIKPNIAAYIAVFKNKMILSGYLNTIKILVISLILQITMTSIGAYFFSRDRVLFKKPLMFIITLTMFISGGMIPFYQNLRSLHLMNSHWGLILPFMISTYNMIILKTSFESIPKSLSEAARIDGAGHIRILFSIVLPLSKPVLAVMLLYYGVGVWNGWFWASTILTDRTMYPLQVILREILLSNDTSVMTQGVSSGDLEAVGATIRYATVIVATLPILCAYPFLQKYFTKGIMIGAVKE</sequence>
<evidence type="ECO:0000256" key="5">
    <source>
        <dbReference type="ARBA" id="ARBA00022989"/>
    </source>
</evidence>
<evidence type="ECO:0000259" key="8">
    <source>
        <dbReference type="PROSITE" id="PS50928"/>
    </source>
</evidence>
<reference evidence="9 10" key="1">
    <citation type="submission" date="2018-11" db="EMBL/GenBank/DDBJ databases">
        <title>Genome sequencing of Lachnoanaerobaculum sp. KCOM 2030 (= ChDC B114).</title>
        <authorList>
            <person name="Kook J.-K."/>
            <person name="Park S.-N."/>
            <person name="Lim Y.K."/>
        </authorList>
    </citation>
    <scope>NUCLEOTIDE SEQUENCE [LARGE SCALE GENOMIC DNA]</scope>
    <source>
        <strain evidence="9 10">KCOM 2030</strain>
    </source>
</reference>
<protein>
    <submittedName>
        <fullName evidence="9">Carbohydrate ABC transporter permease</fullName>
    </submittedName>
</protein>
<proteinExistence type="inferred from homology"/>
<keyword evidence="3" id="KW-1003">Cell membrane</keyword>
<evidence type="ECO:0000256" key="3">
    <source>
        <dbReference type="ARBA" id="ARBA00022475"/>
    </source>
</evidence>
<dbReference type="Proteomes" id="UP000272490">
    <property type="component" value="Unassembled WGS sequence"/>
</dbReference>
<organism evidence="9 10">
    <name type="scientific">Lachnoanaerobaculum gingivalis</name>
    <dbReference type="NCBI Taxonomy" id="2490855"/>
    <lineage>
        <taxon>Bacteria</taxon>
        <taxon>Bacillati</taxon>
        <taxon>Bacillota</taxon>
        <taxon>Clostridia</taxon>
        <taxon>Lachnospirales</taxon>
        <taxon>Lachnospiraceae</taxon>
        <taxon>Lachnoanaerobaculum</taxon>
    </lineage>
</organism>
<comment type="caution">
    <text evidence="9">The sequence shown here is derived from an EMBL/GenBank/DDBJ whole genome shotgun (WGS) entry which is preliminary data.</text>
</comment>
<comment type="similarity">
    <text evidence="7">Belongs to the binding-protein-dependent transport system permease family.</text>
</comment>
<keyword evidence="2 7" id="KW-0813">Transport</keyword>
<evidence type="ECO:0000256" key="1">
    <source>
        <dbReference type="ARBA" id="ARBA00004651"/>
    </source>
</evidence>
<comment type="subcellular location">
    <subcellularLocation>
        <location evidence="1 7">Cell membrane</location>
        <topology evidence="1 7">Multi-pass membrane protein</topology>
    </subcellularLocation>
</comment>
<dbReference type="GO" id="GO:0055085">
    <property type="term" value="P:transmembrane transport"/>
    <property type="evidence" value="ECO:0007669"/>
    <property type="project" value="InterPro"/>
</dbReference>
<keyword evidence="5 7" id="KW-1133">Transmembrane helix</keyword>
<dbReference type="SUPFAM" id="SSF161098">
    <property type="entry name" value="MetI-like"/>
    <property type="match status" value="1"/>
</dbReference>
<gene>
    <name evidence="9" type="ORF">EHV10_12295</name>
</gene>
<dbReference type="CDD" id="cd06261">
    <property type="entry name" value="TM_PBP2"/>
    <property type="match status" value="1"/>
</dbReference>
<dbReference type="InterPro" id="IPR000515">
    <property type="entry name" value="MetI-like"/>
</dbReference>
<dbReference type="AlphaFoldDB" id="A0A3P3QW40"/>
<feature type="transmembrane region" description="Helical" evidence="7">
    <location>
        <begin position="184"/>
        <end position="206"/>
    </location>
</feature>